<comment type="caution">
    <text evidence="2">The sequence shown here is derived from an EMBL/GenBank/DDBJ whole genome shotgun (WGS) entry which is preliminary data.</text>
</comment>
<accession>A0A1F7F329</accession>
<dbReference type="GO" id="GO:0007165">
    <property type="term" value="P:signal transduction"/>
    <property type="evidence" value="ECO:0007669"/>
    <property type="project" value="InterPro"/>
</dbReference>
<dbReference type="Pfam" id="PF01584">
    <property type="entry name" value="CheW"/>
    <property type="match status" value="1"/>
</dbReference>
<dbReference type="InterPro" id="IPR002545">
    <property type="entry name" value="CheW-lke_dom"/>
</dbReference>
<dbReference type="InterPro" id="IPR036061">
    <property type="entry name" value="CheW-like_dom_sf"/>
</dbReference>
<dbReference type="EMBL" id="MFYX01000134">
    <property type="protein sequence ID" value="OGK01070.1"/>
    <property type="molecule type" value="Genomic_DNA"/>
</dbReference>
<evidence type="ECO:0000313" key="2">
    <source>
        <dbReference type="EMBL" id="OGK01070.1"/>
    </source>
</evidence>
<dbReference type="InterPro" id="IPR039315">
    <property type="entry name" value="CheW"/>
</dbReference>
<dbReference type="PANTHER" id="PTHR22617:SF23">
    <property type="entry name" value="CHEMOTAXIS PROTEIN CHEW"/>
    <property type="match status" value="1"/>
</dbReference>
<dbReference type="Gene3D" id="2.40.50.180">
    <property type="entry name" value="CheA-289, Domain 4"/>
    <property type="match status" value="1"/>
</dbReference>
<proteinExistence type="predicted"/>
<organism evidence="2 3">
    <name type="scientific">Candidatus Raymondbacteria bacterium RIFOXYD12_FULL_49_13</name>
    <dbReference type="NCBI Taxonomy" id="1817890"/>
    <lineage>
        <taxon>Bacteria</taxon>
        <taxon>Raymondiibacteriota</taxon>
    </lineage>
</organism>
<gene>
    <name evidence="2" type="ORF">A2519_16900</name>
</gene>
<sequence>MNTPLAQEKKIVLFTLDQPRYALYLSAVERVVRAVEITPLPKAPEIVLGVLNMQGKVLPVLDIRKRFRLPVRQINTDDRLIIARTSRRPVALVVDSVEGIRELTENQMVDAKQALPFAEYIKGVATLDDNLVLIHDIDQFLSLDEERDLKASMAQGVE</sequence>
<dbReference type="AlphaFoldDB" id="A0A1F7F329"/>
<dbReference type="SMART" id="SM00260">
    <property type="entry name" value="CheW"/>
    <property type="match status" value="1"/>
</dbReference>
<dbReference type="Proteomes" id="UP000179243">
    <property type="component" value="Unassembled WGS sequence"/>
</dbReference>
<dbReference type="GO" id="GO:0005829">
    <property type="term" value="C:cytosol"/>
    <property type="evidence" value="ECO:0007669"/>
    <property type="project" value="TreeGrafter"/>
</dbReference>
<dbReference type="SUPFAM" id="SSF50341">
    <property type="entry name" value="CheW-like"/>
    <property type="match status" value="1"/>
</dbReference>
<name>A0A1F7F329_UNCRA</name>
<protein>
    <submittedName>
        <fullName evidence="2">Chemotaxis protein CheW</fullName>
    </submittedName>
</protein>
<feature type="domain" description="CheW-like" evidence="1">
    <location>
        <begin position="8"/>
        <end position="146"/>
    </location>
</feature>
<dbReference type="Gene3D" id="2.30.30.40">
    <property type="entry name" value="SH3 Domains"/>
    <property type="match status" value="1"/>
</dbReference>
<dbReference type="PROSITE" id="PS50851">
    <property type="entry name" value="CHEW"/>
    <property type="match status" value="1"/>
</dbReference>
<dbReference type="PANTHER" id="PTHR22617">
    <property type="entry name" value="CHEMOTAXIS SENSOR HISTIDINE KINASE-RELATED"/>
    <property type="match status" value="1"/>
</dbReference>
<evidence type="ECO:0000259" key="1">
    <source>
        <dbReference type="PROSITE" id="PS50851"/>
    </source>
</evidence>
<reference evidence="2 3" key="1">
    <citation type="journal article" date="2016" name="Nat. Commun.">
        <title>Thousands of microbial genomes shed light on interconnected biogeochemical processes in an aquifer system.</title>
        <authorList>
            <person name="Anantharaman K."/>
            <person name="Brown C.T."/>
            <person name="Hug L.A."/>
            <person name="Sharon I."/>
            <person name="Castelle C.J."/>
            <person name="Probst A.J."/>
            <person name="Thomas B.C."/>
            <person name="Singh A."/>
            <person name="Wilkins M.J."/>
            <person name="Karaoz U."/>
            <person name="Brodie E.L."/>
            <person name="Williams K.H."/>
            <person name="Hubbard S.S."/>
            <person name="Banfield J.F."/>
        </authorList>
    </citation>
    <scope>NUCLEOTIDE SEQUENCE [LARGE SCALE GENOMIC DNA]</scope>
</reference>
<evidence type="ECO:0000313" key="3">
    <source>
        <dbReference type="Proteomes" id="UP000179243"/>
    </source>
</evidence>
<dbReference type="GO" id="GO:0006935">
    <property type="term" value="P:chemotaxis"/>
    <property type="evidence" value="ECO:0007669"/>
    <property type="project" value="InterPro"/>
</dbReference>